<sequence>MQFFGKSSVENQEGCLTVAIYYFGDTPFVIRSSRVFWLALFFGRFMMAVAGRSWNPCGNDRQINDHKEDE</sequence>
<dbReference type="EMBL" id="AHKH01000003">
    <property type="protein sequence ID" value="EHQ64119.1"/>
    <property type="molecule type" value="Genomic_DNA"/>
</dbReference>
<dbReference type="Proteomes" id="UP000003900">
    <property type="component" value="Unassembled WGS sequence"/>
</dbReference>
<evidence type="ECO:0000313" key="1">
    <source>
        <dbReference type="EMBL" id="EHQ64119.1"/>
    </source>
</evidence>
<dbReference type="AlphaFoldDB" id="H3SA95"/>
<comment type="caution">
    <text evidence="1">The sequence shown here is derived from an EMBL/GenBank/DDBJ whole genome shotgun (WGS) entry which is preliminary data.</text>
</comment>
<accession>H3SA95</accession>
<proteinExistence type="predicted"/>
<keyword evidence="2" id="KW-1185">Reference proteome</keyword>
<gene>
    <name evidence="1" type="ORF">PDENDC454_02140</name>
</gene>
<reference evidence="1 2" key="1">
    <citation type="journal article" date="2012" name="J. Bacteriol.">
        <title>Genome Sequence of the Pattern-Forming Social Bacterium Paenibacillus dendritiformis C454 Chiral Morphotype.</title>
        <authorList>
            <person name="Sirota-Madi A."/>
            <person name="Olender T."/>
            <person name="Helman Y."/>
            <person name="Brainis I."/>
            <person name="Finkelshtein A."/>
            <person name="Roth D."/>
            <person name="Hagai E."/>
            <person name="Leshkowitz D."/>
            <person name="Brodsky L."/>
            <person name="Galatenko V."/>
            <person name="Nikolaev V."/>
            <person name="Gutnick D.L."/>
            <person name="Lancet D."/>
            <person name="Ben-Jacob E."/>
        </authorList>
    </citation>
    <scope>NUCLEOTIDE SEQUENCE [LARGE SCALE GENOMIC DNA]</scope>
    <source>
        <strain evidence="1 2">C454</strain>
    </source>
</reference>
<name>H3SA95_9BACL</name>
<protein>
    <submittedName>
        <fullName evidence="1">Uncharacterized protein</fullName>
    </submittedName>
</protein>
<organism evidence="1 2">
    <name type="scientific">Paenibacillus dendritiformis C454</name>
    <dbReference type="NCBI Taxonomy" id="1131935"/>
    <lineage>
        <taxon>Bacteria</taxon>
        <taxon>Bacillati</taxon>
        <taxon>Bacillota</taxon>
        <taxon>Bacilli</taxon>
        <taxon>Bacillales</taxon>
        <taxon>Paenibacillaceae</taxon>
        <taxon>Paenibacillus</taxon>
    </lineage>
</organism>
<evidence type="ECO:0000313" key="2">
    <source>
        <dbReference type="Proteomes" id="UP000003900"/>
    </source>
</evidence>